<dbReference type="GO" id="GO:0005886">
    <property type="term" value="C:plasma membrane"/>
    <property type="evidence" value="ECO:0007669"/>
    <property type="project" value="TreeGrafter"/>
</dbReference>
<evidence type="ECO:0000256" key="4">
    <source>
        <dbReference type="ARBA" id="ARBA00022989"/>
    </source>
</evidence>
<dbReference type="EMBL" id="PCWN01000007">
    <property type="protein sequence ID" value="PIR04093.1"/>
    <property type="molecule type" value="Genomic_DNA"/>
</dbReference>
<name>A0A2H0N5C3_9BACT</name>
<keyword evidence="4 6" id="KW-1133">Transmembrane helix</keyword>
<dbReference type="InterPro" id="IPR007267">
    <property type="entry name" value="GtrA_DPMS_TM"/>
</dbReference>
<sequence>MHKRIIHFFWSNRLQFVRYFFVGVSGAVIDIGTLILFKDQFGWNPTLSVVLNQLLIIAYNFNLNKYWSFKNRELPHKQFVRYMILVGGNYLLAITIMYFFNEILGFDAVFVRIFSIGLSVAWNFPLFRKWVYKERHVYNSIDPKEGIGYNE</sequence>
<feature type="transmembrane region" description="Helical" evidence="6">
    <location>
        <begin position="106"/>
        <end position="127"/>
    </location>
</feature>
<feature type="transmembrane region" description="Helical" evidence="6">
    <location>
        <begin position="43"/>
        <end position="61"/>
    </location>
</feature>
<feature type="transmembrane region" description="Helical" evidence="6">
    <location>
        <begin position="82"/>
        <end position="100"/>
    </location>
</feature>
<dbReference type="Pfam" id="PF04138">
    <property type="entry name" value="GtrA_DPMS_TM"/>
    <property type="match status" value="1"/>
</dbReference>
<evidence type="ECO:0000256" key="5">
    <source>
        <dbReference type="ARBA" id="ARBA00023136"/>
    </source>
</evidence>
<organism evidence="8 9">
    <name type="scientific">Candidatus Magasanikbacteria bacterium CG11_big_fil_rev_8_21_14_0_20_39_34</name>
    <dbReference type="NCBI Taxonomy" id="1974653"/>
    <lineage>
        <taxon>Bacteria</taxon>
        <taxon>Candidatus Magasanikiibacteriota</taxon>
    </lineage>
</organism>
<keyword evidence="3 6" id="KW-0812">Transmembrane</keyword>
<evidence type="ECO:0000259" key="7">
    <source>
        <dbReference type="Pfam" id="PF04138"/>
    </source>
</evidence>
<protein>
    <recommendedName>
        <fullName evidence="7">GtrA/DPMS transmembrane domain-containing protein</fullName>
    </recommendedName>
</protein>
<proteinExistence type="inferred from homology"/>
<comment type="caution">
    <text evidence="8">The sequence shown here is derived from an EMBL/GenBank/DDBJ whole genome shotgun (WGS) entry which is preliminary data.</text>
</comment>
<comment type="similarity">
    <text evidence="2">Belongs to the GtrA family.</text>
</comment>
<evidence type="ECO:0000256" key="3">
    <source>
        <dbReference type="ARBA" id="ARBA00022692"/>
    </source>
</evidence>
<comment type="subcellular location">
    <subcellularLocation>
        <location evidence="1">Membrane</location>
        <topology evidence="1">Multi-pass membrane protein</topology>
    </subcellularLocation>
</comment>
<dbReference type="PANTHER" id="PTHR38459:SF1">
    <property type="entry name" value="PROPHAGE BACTOPRENOL-LINKED GLUCOSE TRANSLOCASE HOMOLOG"/>
    <property type="match status" value="1"/>
</dbReference>
<feature type="domain" description="GtrA/DPMS transmembrane" evidence="7">
    <location>
        <begin position="18"/>
        <end position="131"/>
    </location>
</feature>
<dbReference type="AlphaFoldDB" id="A0A2H0N5C3"/>
<reference evidence="8 9" key="1">
    <citation type="submission" date="2017-09" db="EMBL/GenBank/DDBJ databases">
        <title>Depth-based differentiation of microbial function through sediment-hosted aquifers and enrichment of novel symbionts in the deep terrestrial subsurface.</title>
        <authorList>
            <person name="Probst A.J."/>
            <person name="Ladd B."/>
            <person name="Jarett J.K."/>
            <person name="Geller-Mcgrath D.E."/>
            <person name="Sieber C.M."/>
            <person name="Emerson J.B."/>
            <person name="Anantharaman K."/>
            <person name="Thomas B.C."/>
            <person name="Malmstrom R."/>
            <person name="Stieglmeier M."/>
            <person name="Klingl A."/>
            <person name="Woyke T."/>
            <person name="Ryan C.M."/>
            <person name="Banfield J.F."/>
        </authorList>
    </citation>
    <scope>NUCLEOTIDE SEQUENCE [LARGE SCALE GENOMIC DNA]</scope>
    <source>
        <strain evidence="8">CG11_big_fil_rev_8_21_14_0_20_39_34</strain>
    </source>
</reference>
<evidence type="ECO:0000313" key="9">
    <source>
        <dbReference type="Proteomes" id="UP000229600"/>
    </source>
</evidence>
<evidence type="ECO:0000313" key="8">
    <source>
        <dbReference type="EMBL" id="PIR04093.1"/>
    </source>
</evidence>
<dbReference type="Proteomes" id="UP000229600">
    <property type="component" value="Unassembled WGS sequence"/>
</dbReference>
<dbReference type="GO" id="GO:0000271">
    <property type="term" value="P:polysaccharide biosynthetic process"/>
    <property type="evidence" value="ECO:0007669"/>
    <property type="project" value="InterPro"/>
</dbReference>
<dbReference type="InterPro" id="IPR051401">
    <property type="entry name" value="GtrA_CellWall_Glycosyl"/>
</dbReference>
<evidence type="ECO:0000256" key="2">
    <source>
        <dbReference type="ARBA" id="ARBA00009399"/>
    </source>
</evidence>
<accession>A0A2H0N5C3</accession>
<evidence type="ECO:0000256" key="1">
    <source>
        <dbReference type="ARBA" id="ARBA00004141"/>
    </source>
</evidence>
<gene>
    <name evidence="8" type="ORF">COV59_02830</name>
</gene>
<dbReference type="PANTHER" id="PTHR38459">
    <property type="entry name" value="PROPHAGE BACTOPRENOL-LINKED GLUCOSE TRANSLOCASE HOMOLOG"/>
    <property type="match status" value="1"/>
</dbReference>
<feature type="transmembrane region" description="Helical" evidence="6">
    <location>
        <begin position="16"/>
        <end position="37"/>
    </location>
</feature>
<keyword evidence="5 6" id="KW-0472">Membrane</keyword>
<evidence type="ECO:0000256" key="6">
    <source>
        <dbReference type="SAM" id="Phobius"/>
    </source>
</evidence>